<dbReference type="OrthoDB" id="7942934at2"/>
<accession>A0A1H3J4R2</accession>
<protein>
    <submittedName>
        <fullName evidence="1">Uncharacterized protein</fullName>
    </submittedName>
</protein>
<dbReference type="Proteomes" id="UP000199515">
    <property type="component" value="Unassembled WGS sequence"/>
</dbReference>
<evidence type="ECO:0000313" key="2">
    <source>
        <dbReference type="Proteomes" id="UP000199515"/>
    </source>
</evidence>
<dbReference type="STRING" id="589385.SAMN05421504_105237"/>
<organism evidence="1 2">
    <name type="scientific">Amycolatopsis xylanica</name>
    <dbReference type="NCBI Taxonomy" id="589385"/>
    <lineage>
        <taxon>Bacteria</taxon>
        <taxon>Bacillati</taxon>
        <taxon>Actinomycetota</taxon>
        <taxon>Actinomycetes</taxon>
        <taxon>Pseudonocardiales</taxon>
        <taxon>Pseudonocardiaceae</taxon>
        <taxon>Amycolatopsis</taxon>
    </lineage>
</organism>
<dbReference type="EMBL" id="FNON01000005">
    <property type="protein sequence ID" value="SDY34585.1"/>
    <property type="molecule type" value="Genomic_DNA"/>
</dbReference>
<keyword evidence="2" id="KW-1185">Reference proteome</keyword>
<name>A0A1H3J4R2_9PSEU</name>
<dbReference type="RefSeq" id="WP_091292371.1">
    <property type="nucleotide sequence ID" value="NZ_FNON01000005.1"/>
</dbReference>
<reference evidence="1 2" key="1">
    <citation type="submission" date="2016-10" db="EMBL/GenBank/DDBJ databases">
        <authorList>
            <person name="de Groot N.N."/>
        </authorList>
    </citation>
    <scope>NUCLEOTIDE SEQUENCE [LARGE SCALE GENOMIC DNA]</scope>
    <source>
        <strain evidence="1 2">CPCC 202699</strain>
    </source>
</reference>
<evidence type="ECO:0000313" key="1">
    <source>
        <dbReference type="EMBL" id="SDY34585.1"/>
    </source>
</evidence>
<gene>
    <name evidence="1" type="ORF">SAMN05421504_105237</name>
</gene>
<sequence>MTRDAGPLDRVVNEVGQETLDLLVGLPGADLTTLLLEVMRIRAGKRSATGVLRQYREDRFTAPAVVPADRLRTTEDAVVSTLPTGFELLTLAPVAPLGTHSALATVDQNKVVSTARGSEVAADPTNALALEAATRRRLLTQNDPKSASVVRLAASQRVVRAQKSTGRATFAHFALLGAVSAGRDTGNLAFERHHVVEHIRFVANAIKNAVGGHVEIGLTSLAPEFDSVAVAVHDAFASRRDVEIVDDPHRSTGRGYYLGLCFKVYSVLGDGRVEVGDGGFVDWTRALLGNRKERLLISGLGIERLATLVPAL</sequence>
<dbReference type="AlphaFoldDB" id="A0A1H3J4R2"/>
<proteinExistence type="predicted"/>